<organism evidence="3 4">
    <name type="scientific">Halobacterium litoreum</name>
    <dbReference type="NCBI Taxonomy" id="2039234"/>
    <lineage>
        <taxon>Archaea</taxon>
        <taxon>Methanobacteriati</taxon>
        <taxon>Methanobacteriota</taxon>
        <taxon>Stenosarchaea group</taxon>
        <taxon>Halobacteria</taxon>
        <taxon>Halobacteriales</taxon>
        <taxon>Halobacteriaceae</taxon>
        <taxon>Halobacterium</taxon>
    </lineage>
</organism>
<feature type="region of interest" description="Disordered" evidence="1">
    <location>
        <begin position="1"/>
        <end position="26"/>
    </location>
</feature>
<dbReference type="RefSeq" id="WP_232571020.1">
    <property type="nucleotide sequence ID" value="NZ_CP089466.1"/>
</dbReference>
<evidence type="ECO:0000256" key="1">
    <source>
        <dbReference type="SAM" id="MobiDB-lite"/>
    </source>
</evidence>
<keyword evidence="2" id="KW-0472">Membrane</keyword>
<sequence>MSGQSGDTGGESQTTTHQTQRVTQQEDSYADLVTAPLTKQFAKFSGATGAGVGVGLGVMFLLLKFVGAPTITQSTGGSGGSGSNAGIAATQFVNSSAQFTIYLLPLLAAAFAAVVGLYAAREIDAEDRETYVASAAGGLAGALALFVVGAFLVSMAFGTASLQGSTVVQKPGSVEFGNLLVNAVAVGAGAAVVAAATTWTHRTQA</sequence>
<reference evidence="3 4" key="1">
    <citation type="journal article" date="2019" name="Int. J. Syst. Evol. Microbiol.">
        <title>The Global Catalogue of Microorganisms (GCM) 10K type strain sequencing project: providing services to taxonomists for standard genome sequencing and annotation.</title>
        <authorList>
            <consortium name="The Broad Institute Genomics Platform"/>
            <consortium name="The Broad Institute Genome Sequencing Center for Infectious Disease"/>
            <person name="Wu L."/>
            <person name="Ma J."/>
        </authorList>
    </citation>
    <scope>NUCLEOTIDE SEQUENCE [LARGE SCALE GENOMIC DNA]</scope>
    <source>
        <strain evidence="3 4">CGMCC 1.12562</strain>
    </source>
</reference>
<gene>
    <name evidence="3" type="ORF">ACFOKC_08990</name>
</gene>
<dbReference type="GeneID" id="69119147"/>
<dbReference type="AlphaFoldDB" id="A0ABD5NF32"/>
<evidence type="ECO:0000256" key="2">
    <source>
        <dbReference type="SAM" id="Phobius"/>
    </source>
</evidence>
<accession>A0ABD5NF32</accession>
<feature type="compositionally biased region" description="Low complexity" evidence="1">
    <location>
        <begin position="13"/>
        <end position="25"/>
    </location>
</feature>
<evidence type="ECO:0000313" key="3">
    <source>
        <dbReference type="EMBL" id="MFC3477861.1"/>
    </source>
</evidence>
<keyword evidence="4" id="KW-1185">Reference proteome</keyword>
<feature type="transmembrane region" description="Helical" evidence="2">
    <location>
        <begin position="131"/>
        <end position="159"/>
    </location>
</feature>
<dbReference type="Proteomes" id="UP001595660">
    <property type="component" value="Unassembled WGS sequence"/>
</dbReference>
<protein>
    <recommendedName>
        <fullName evidence="5">Integral membrane protein</fullName>
    </recommendedName>
</protein>
<proteinExistence type="predicted"/>
<name>A0ABD5NF32_9EURY</name>
<evidence type="ECO:0008006" key="5">
    <source>
        <dbReference type="Google" id="ProtNLM"/>
    </source>
</evidence>
<keyword evidence="2" id="KW-1133">Transmembrane helix</keyword>
<keyword evidence="2" id="KW-0812">Transmembrane</keyword>
<dbReference type="EMBL" id="JBHRWN010000002">
    <property type="protein sequence ID" value="MFC3477861.1"/>
    <property type="molecule type" value="Genomic_DNA"/>
</dbReference>
<comment type="caution">
    <text evidence="3">The sequence shown here is derived from an EMBL/GenBank/DDBJ whole genome shotgun (WGS) entry which is preliminary data.</text>
</comment>
<feature type="transmembrane region" description="Helical" evidence="2">
    <location>
        <begin position="179"/>
        <end position="199"/>
    </location>
</feature>
<feature type="transmembrane region" description="Helical" evidence="2">
    <location>
        <begin position="44"/>
        <end position="63"/>
    </location>
</feature>
<evidence type="ECO:0000313" key="4">
    <source>
        <dbReference type="Proteomes" id="UP001595660"/>
    </source>
</evidence>
<feature type="transmembrane region" description="Helical" evidence="2">
    <location>
        <begin position="99"/>
        <end position="119"/>
    </location>
</feature>